<dbReference type="SMART" id="SM00320">
    <property type="entry name" value="WD40"/>
    <property type="match status" value="4"/>
</dbReference>
<proteinExistence type="predicted"/>
<feature type="repeat" description="WD" evidence="3">
    <location>
        <begin position="68"/>
        <end position="109"/>
    </location>
</feature>
<keyword evidence="6" id="KW-1185">Reference proteome</keyword>
<protein>
    <submittedName>
        <fullName evidence="5">Uncharacterized protein</fullName>
    </submittedName>
</protein>
<organism evidence="5 6">
    <name type="scientific">Apatococcus lobatus</name>
    <dbReference type="NCBI Taxonomy" id="904363"/>
    <lineage>
        <taxon>Eukaryota</taxon>
        <taxon>Viridiplantae</taxon>
        <taxon>Chlorophyta</taxon>
        <taxon>core chlorophytes</taxon>
        <taxon>Trebouxiophyceae</taxon>
        <taxon>Chlorellales</taxon>
        <taxon>Chlorellaceae</taxon>
        <taxon>Apatococcus</taxon>
    </lineage>
</organism>
<feature type="region of interest" description="Disordered" evidence="4">
    <location>
        <begin position="1"/>
        <end position="20"/>
    </location>
</feature>
<dbReference type="EMBL" id="JALJOS010000003">
    <property type="protein sequence ID" value="KAK9841120.1"/>
    <property type="molecule type" value="Genomic_DNA"/>
</dbReference>
<dbReference type="InterPro" id="IPR015943">
    <property type="entry name" value="WD40/YVTN_repeat-like_dom_sf"/>
</dbReference>
<feature type="repeat" description="WD" evidence="3">
    <location>
        <begin position="109"/>
        <end position="151"/>
    </location>
</feature>
<dbReference type="PANTHER" id="PTHR10971">
    <property type="entry name" value="MRNA EXPORT FACTOR AND BUB3"/>
    <property type="match status" value="1"/>
</dbReference>
<keyword evidence="1 3" id="KW-0853">WD repeat</keyword>
<comment type="caution">
    <text evidence="5">The sequence shown here is derived from an EMBL/GenBank/DDBJ whole genome shotgun (WGS) entry which is preliminary data.</text>
</comment>
<evidence type="ECO:0000256" key="4">
    <source>
        <dbReference type="SAM" id="MobiDB-lite"/>
    </source>
</evidence>
<dbReference type="PROSITE" id="PS50294">
    <property type="entry name" value="WD_REPEATS_REGION"/>
    <property type="match status" value="2"/>
</dbReference>
<accession>A0AAW1S4Y4</accession>
<dbReference type="PROSITE" id="PS50082">
    <property type="entry name" value="WD_REPEATS_2"/>
    <property type="match status" value="4"/>
</dbReference>
<evidence type="ECO:0000313" key="5">
    <source>
        <dbReference type="EMBL" id="KAK9841120.1"/>
    </source>
</evidence>
<dbReference type="Proteomes" id="UP001438707">
    <property type="component" value="Unassembled WGS sequence"/>
</dbReference>
<name>A0AAW1S4Y4_9CHLO</name>
<dbReference type="InterPro" id="IPR020472">
    <property type="entry name" value="WD40_PAC1"/>
</dbReference>
<dbReference type="SUPFAM" id="SSF50978">
    <property type="entry name" value="WD40 repeat-like"/>
    <property type="match status" value="1"/>
</dbReference>
<gene>
    <name evidence="5" type="ORF">WJX74_000351</name>
</gene>
<evidence type="ECO:0000313" key="6">
    <source>
        <dbReference type="Proteomes" id="UP001438707"/>
    </source>
</evidence>
<dbReference type="InterPro" id="IPR001680">
    <property type="entry name" value="WD40_rpt"/>
</dbReference>
<dbReference type="Pfam" id="PF00400">
    <property type="entry name" value="WD40"/>
    <property type="match status" value="4"/>
</dbReference>
<dbReference type="PRINTS" id="PR00320">
    <property type="entry name" value="GPROTEINBRPT"/>
</dbReference>
<evidence type="ECO:0000256" key="1">
    <source>
        <dbReference type="ARBA" id="ARBA00022574"/>
    </source>
</evidence>
<sequence>MSAFGFPGTQANTQHNPNKDIELTSPPTDGISSLCWSPQANHLVATSWDNQVRCWEVSASGTSVPKAAVSHDQPVLCSAWSPDGTTVFSGGCSKQVMMWNLATNQNQVVGQHDAPIKHMFFVDKMSNMLVTGSWDRTMRYWDLRQPKPAHVQQVAERIFAMDIKFPLAVLGLANRRITVFNLSNPAAVYKDVESPLKYQTRCVTAFPDHSGYLVGSIEGRVAVHHVEEHLQSKNFTFKCHRDQNDIFAINSMTFHPQYHTFVTTGADGNYNFWDKDSKQRLKNMARCSAPIPCGAFNKDGSIYSYAVSYDWSKGYADHNPATAKNYILLHAPTDGEVKTRPRPTARR</sequence>
<feature type="repeat" description="WD" evidence="3">
    <location>
        <begin position="249"/>
        <end position="283"/>
    </location>
</feature>
<dbReference type="FunFam" id="2.130.10.10:FF:000190">
    <property type="entry name" value="Nuclear pore complex subunit"/>
    <property type="match status" value="1"/>
</dbReference>
<feature type="repeat" description="WD" evidence="3">
    <location>
        <begin position="24"/>
        <end position="58"/>
    </location>
</feature>
<keyword evidence="2" id="KW-0677">Repeat</keyword>
<evidence type="ECO:0000256" key="2">
    <source>
        <dbReference type="ARBA" id="ARBA00022737"/>
    </source>
</evidence>
<reference evidence="5 6" key="1">
    <citation type="journal article" date="2024" name="Nat. Commun.">
        <title>Phylogenomics reveals the evolutionary origins of lichenization in chlorophyte algae.</title>
        <authorList>
            <person name="Puginier C."/>
            <person name="Libourel C."/>
            <person name="Otte J."/>
            <person name="Skaloud P."/>
            <person name="Haon M."/>
            <person name="Grisel S."/>
            <person name="Petersen M."/>
            <person name="Berrin J.G."/>
            <person name="Delaux P.M."/>
            <person name="Dal Grande F."/>
            <person name="Keller J."/>
        </authorList>
    </citation>
    <scope>NUCLEOTIDE SEQUENCE [LARGE SCALE GENOMIC DNA]</scope>
    <source>
        <strain evidence="5 6">SAG 2145</strain>
    </source>
</reference>
<dbReference type="AlphaFoldDB" id="A0AAW1S4Y4"/>
<dbReference type="Gene3D" id="2.130.10.10">
    <property type="entry name" value="YVTN repeat-like/Quinoprotein amine dehydrogenase"/>
    <property type="match status" value="1"/>
</dbReference>
<dbReference type="InterPro" id="IPR036322">
    <property type="entry name" value="WD40_repeat_dom_sf"/>
</dbReference>
<evidence type="ECO:0000256" key="3">
    <source>
        <dbReference type="PROSITE-ProRule" id="PRU00221"/>
    </source>
</evidence>